<comment type="cofactor">
    <cofactor evidence="1">
        <name>FAD</name>
        <dbReference type="ChEBI" id="CHEBI:57692"/>
    </cofactor>
</comment>
<dbReference type="InterPro" id="IPR050641">
    <property type="entry name" value="RIFMO-like"/>
</dbReference>
<feature type="region of interest" description="Disordered" evidence="4">
    <location>
        <begin position="566"/>
        <end position="587"/>
    </location>
</feature>
<dbReference type="InterPro" id="IPR036188">
    <property type="entry name" value="FAD/NAD-bd_sf"/>
</dbReference>
<dbReference type="Proteomes" id="UP001601976">
    <property type="component" value="Unassembled WGS sequence"/>
</dbReference>
<keyword evidence="2" id="KW-0285">Flavoprotein</keyword>
<organism evidence="6 7">
    <name type="scientific">Streptomyces flavidovirens</name>
    <dbReference type="NCBI Taxonomy" id="67298"/>
    <lineage>
        <taxon>Bacteria</taxon>
        <taxon>Bacillati</taxon>
        <taxon>Actinomycetota</taxon>
        <taxon>Actinomycetes</taxon>
        <taxon>Kitasatosporales</taxon>
        <taxon>Streptomycetaceae</taxon>
        <taxon>Streptomyces</taxon>
    </lineage>
</organism>
<dbReference type="RefSeq" id="WP_387899525.1">
    <property type="nucleotide sequence ID" value="NZ_JBIAPK010000017.1"/>
</dbReference>
<dbReference type="Pfam" id="PF01494">
    <property type="entry name" value="FAD_binding_3"/>
    <property type="match status" value="1"/>
</dbReference>
<keyword evidence="6" id="KW-0503">Monooxygenase</keyword>
<keyword evidence="3" id="KW-0274">FAD</keyword>
<dbReference type="EMBL" id="JBIAPK010000017">
    <property type="protein sequence ID" value="MFF3343641.1"/>
    <property type="molecule type" value="Genomic_DNA"/>
</dbReference>
<evidence type="ECO:0000256" key="4">
    <source>
        <dbReference type="SAM" id="MobiDB-lite"/>
    </source>
</evidence>
<evidence type="ECO:0000256" key="2">
    <source>
        <dbReference type="ARBA" id="ARBA00022630"/>
    </source>
</evidence>
<keyword evidence="7" id="KW-1185">Reference proteome</keyword>
<dbReference type="Gene3D" id="3.30.9.10">
    <property type="entry name" value="D-Amino Acid Oxidase, subunit A, domain 2"/>
    <property type="match status" value="1"/>
</dbReference>
<name>A0ABW6RRT0_9ACTN</name>
<reference evidence="6 7" key="1">
    <citation type="submission" date="2024-10" db="EMBL/GenBank/DDBJ databases">
        <title>The Natural Products Discovery Center: Release of the First 8490 Sequenced Strains for Exploring Actinobacteria Biosynthetic Diversity.</title>
        <authorList>
            <person name="Kalkreuter E."/>
            <person name="Kautsar S.A."/>
            <person name="Yang D."/>
            <person name="Bader C.D."/>
            <person name="Teijaro C.N."/>
            <person name="Fluegel L."/>
            <person name="Davis C.M."/>
            <person name="Simpson J.R."/>
            <person name="Lauterbach L."/>
            <person name="Steele A.D."/>
            <person name="Gui C."/>
            <person name="Meng S."/>
            <person name="Li G."/>
            <person name="Viehrig K."/>
            <person name="Ye F."/>
            <person name="Su P."/>
            <person name="Kiefer A.F."/>
            <person name="Nichols A."/>
            <person name="Cepeda A.J."/>
            <person name="Yan W."/>
            <person name="Fan B."/>
            <person name="Jiang Y."/>
            <person name="Adhikari A."/>
            <person name="Zheng C.-J."/>
            <person name="Schuster L."/>
            <person name="Cowan T.M."/>
            <person name="Smanski M.J."/>
            <person name="Chevrette M.G."/>
            <person name="De Carvalho L.P.S."/>
            <person name="Shen B."/>
        </authorList>
    </citation>
    <scope>NUCLEOTIDE SEQUENCE [LARGE SCALE GENOMIC DNA]</scope>
    <source>
        <strain evidence="6 7">NPDC003029</strain>
    </source>
</reference>
<keyword evidence="6" id="KW-0560">Oxidoreductase</keyword>
<accession>A0ABW6RRT0</accession>
<feature type="domain" description="FAD-binding" evidence="5">
    <location>
        <begin position="7"/>
        <end position="362"/>
    </location>
</feature>
<dbReference type="Gene3D" id="3.50.50.60">
    <property type="entry name" value="FAD/NAD(P)-binding domain"/>
    <property type="match status" value="1"/>
</dbReference>
<dbReference type="InterPro" id="IPR002938">
    <property type="entry name" value="FAD-bd"/>
</dbReference>
<proteinExistence type="predicted"/>
<dbReference type="PANTHER" id="PTHR43004:SF19">
    <property type="entry name" value="BINDING MONOOXYGENASE, PUTATIVE (JCVI)-RELATED"/>
    <property type="match status" value="1"/>
</dbReference>
<protein>
    <submittedName>
        <fullName evidence="6">FAD-dependent monooxygenase</fullName>
    </submittedName>
</protein>
<comment type="caution">
    <text evidence="6">The sequence shown here is derived from an EMBL/GenBank/DDBJ whole genome shotgun (WGS) entry which is preliminary data.</text>
</comment>
<dbReference type="PANTHER" id="PTHR43004">
    <property type="entry name" value="TRK SYSTEM POTASSIUM UPTAKE PROTEIN"/>
    <property type="match status" value="1"/>
</dbReference>
<dbReference type="PRINTS" id="PR00420">
    <property type="entry name" value="RNGMNOXGNASE"/>
</dbReference>
<evidence type="ECO:0000256" key="1">
    <source>
        <dbReference type="ARBA" id="ARBA00001974"/>
    </source>
</evidence>
<dbReference type="Gene3D" id="3.40.30.120">
    <property type="match status" value="1"/>
</dbReference>
<sequence length="587" mass="63543">MTTPPLDVLVVGAGPTGLTAAILLGRAGVQTYVVARHPGTAQHPKAHVINARTMELLRQWGLSDAVSEAALPPERGLGMGWMTRMTGRELGRITVDDDPAVLEAMLTKSSEILRSCPQDVLEPLLLQAAEAHDCVTVDFATEVLTVDQDGGGVTTRARSVADGTERTFRSLYVLGADGAHSTVRRRLGIPAPQLQASGHMMGVHFTADLAAYQRDRPYLLWWITNPDTQGVFITLDGQRRWTYMFGYDPDVRPAEHFTPERCARIIRRAVGAPDVPVEVHGVFPWQLETAIAERFREGRVYLAGDAAHRFPPTGGFGMNTGIQDAHNVVWKLVHVLNGTAGEALLDTYETERRPVALANAEQSVINAERVARTGALFADPSSLLDIENDQSPDGAAMRARIAAAIPAQREQAFITGQTFGYIYDSAAVVEDGTTAPKSTVSEYRPTARPGARAPHVWLRTATDEVVSLLDAISDHFAVLTGPEGQTWEDAAAEVGHRYGLRIVTLRIGADCPWADEAGQWQELYEVGPSGCVLVRPDGHVAMRCPADPADALDFLTRAMTQILAREETSPATTPGRRHSHSLSAGGV</sequence>
<evidence type="ECO:0000313" key="6">
    <source>
        <dbReference type="EMBL" id="MFF3343641.1"/>
    </source>
</evidence>
<evidence type="ECO:0000313" key="7">
    <source>
        <dbReference type="Proteomes" id="UP001601976"/>
    </source>
</evidence>
<evidence type="ECO:0000256" key="3">
    <source>
        <dbReference type="ARBA" id="ARBA00022827"/>
    </source>
</evidence>
<evidence type="ECO:0000259" key="5">
    <source>
        <dbReference type="Pfam" id="PF01494"/>
    </source>
</evidence>
<dbReference type="GO" id="GO:0004497">
    <property type="term" value="F:monooxygenase activity"/>
    <property type="evidence" value="ECO:0007669"/>
    <property type="project" value="UniProtKB-KW"/>
</dbReference>
<gene>
    <name evidence="6" type="ORF">ACFYWW_34000</name>
</gene>
<dbReference type="SUPFAM" id="SSF51905">
    <property type="entry name" value="FAD/NAD(P)-binding domain"/>
    <property type="match status" value="1"/>
</dbReference>
<dbReference type="Pfam" id="PF21274">
    <property type="entry name" value="Rng_hyd_C"/>
    <property type="match status" value="1"/>
</dbReference>